<dbReference type="PANTHER" id="PTHR21601">
    <property type="entry name" value="SPA2 PROTEIN"/>
    <property type="match status" value="1"/>
</dbReference>
<feature type="compositionally biased region" description="Low complexity" evidence="2">
    <location>
        <begin position="15"/>
        <end position="32"/>
    </location>
</feature>
<feature type="compositionally biased region" description="Polar residues" evidence="2">
    <location>
        <begin position="50"/>
        <end position="62"/>
    </location>
</feature>
<feature type="compositionally biased region" description="Polar residues" evidence="2">
    <location>
        <begin position="69"/>
        <end position="79"/>
    </location>
</feature>
<dbReference type="EMBL" id="MU005993">
    <property type="protein sequence ID" value="KAF2859412.1"/>
    <property type="molecule type" value="Genomic_DNA"/>
</dbReference>
<gene>
    <name evidence="4" type="ORF">K470DRAFT_258895</name>
</gene>
<protein>
    <recommendedName>
        <fullName evidence="3">GIT Spa2 homology (SHD) domain-containing protein</fullName>
    </recommendedName>
</protein>
<feature type="domain" description="GIT Spa2 homology (SHD)" evidence="3">
    <location>
        <begin position="128"/>
        <end position="158"/>
    </location>
</feature>
<dbReference type="Pfam" id="PF08518">
    <property type="entry name" value="GIT_SHD"/>
    <property type="match status" value="2"/>
</dbReference>
<evidence type="ECO:0000313" key="4">
    <source>
        <dbReference type="EMBL" id="KAF2859412.1"/>
    </source>
</evidence>
<feature type="region of interest" description="Disordered" evidence="2">
    <location>
        <begin position="716"/>
        <end position="778"/>
    </location>
</feature>
<evidence type="ECO:0000256" key="2">
    <source>
        <dbReference type="SAM" id="MobiDB-lite"/>
    </source>
</evidence>
<sequence>MTTLGQFGPPPRTPASPTSFASGPASAAGTPAEPNFPAASNAMHPLPASPSGTTGSRPSVSGGSVDLTRPSSSMSNVTGFSGIGVRDSGRSLLRPEHEDRLLKHQAVFRDYLAVKLRDEQGNSRPNKARDKLLRLSATQFMELSTDVYDELIRREDMRTKRVPNVPPALPPKRDFHPKRNQARQRLASLPPPRFTQLAADVFYELERRIPRYNVADPDRPGSSGSALNTRPPLSPLGAPPLSPMHPLSPMGPIPGSGSRQPLRLGPGDPAHNLPPRSQTPIAARPLASKTIVPTKSTMMEDDGSGDEEVEDDFGLDKALAGLNSPGFFKIGSVDEDKLKAQQEELDELKAKVEQMERVAAERDGEIDSLKKTLAEREKQMETAREELQNSHLSLRQQNEALQLELDKLKEQKARENADALAQHELRLTDLRNELGDSHYAVVEDLQMQLVEAKGDMERQLQHHQAENEVLRQQILSLQSTKRDGPSQEHVSGLQEQLVRQEKLAEEVRSEARAYLQEMRALSRENDDAMEREERLMARVAHLESQVDHWRQRHAKIKAQNRNLRASTAGLGQVLRPNLEGLVTENGLVRDTDLTQFQTTIDDLLQSVRKTDPHEMLCSVKKTIVCVRSMTSAVTAASSRPPSRAQSQTDDTARHLARVTGTANSLITATKQHSMANGLSPVVLVDAAASNLTSAVIELVKAVGVYPSPFYDDSETSGYNGQSAFPGNGDGSRPGTHHSAAPPTPPPKTNGWLGNWDQKDADEAISKPLNNGAGHHGDE</sequence>
<feature type="region of interest" description="Disordered" evidence="2">
    <location>
        <begin position="161"/>
        <end position="188"/>
    </location>
</feature>
<feature type="compositionally biased region" description="Pro residues" evidence="2">
    <location>
        <begin position="232"/>
        <end position="243"/>
    </location>
</feature>
<keyword evidence="1" id="KW-0175">Coiled coil</keyword>
<reference evidence="4" key="1">
    <citation type="journal article" date="2020" name="Stud. Mycol.">
        <title>101 Dothideomycetes genomes: a test case for predicting lifestyles and emergence of pathogens.</title>
        <authorList>
            <person name="Haridas S."/>
            <person name="Albert R."/>
            <person name="Binder M."/>
            <person name="Bloem J."/>
            <person name="Labutti K."/>
            <person name="Salamov A."/>
            <person name="Andreopoulos B."/>
            <person name="Baker S."/>
            <person name="Barry K."/>
            <person name="Bills G."/>
            <person name="Bluhm B."/>
            <person name="Cannon C."/>
            <person name="Castanera R."/>
            <person name="Culley D."/>
            <person name="Daum C."/>
            <person name="Ezra D."/>
            <person name="Gonzalez J."/>
            <person name="Henrissat B."/>
            <person name="Kuo A."/>
            <person name="Liang C."/>
            <person name="Lipzen A."/>
            <person name="Lutzoni F."/>
            <person name="Magnuson J."/>
            <person name="Mondo S."/>
            <person name="Nolan M."/>
            <person name="Ohm R."/>
            <person name="Pangilinan J."/>
            <person name="Park H.-J."/>
            <person name="Ramirez L."/>
            <person name="Alfaro M."/>
            <person name="Sun H."/>
            <person name="Tritt A."/>
            <person name="Yoshinaga Y."/>
            <person name="Zwiers L.-H."/>
            <person name="Turgeon B."/>
            <person name="Goodwin S."/>
            <person name="Spatafora J."/>
            <person name="Crous P."/>
            <person name="Grigoriev I."/>
        </authorList>
    </citation>
    <scope>NUCLEOTIDE SEQUENCE</scope>
    <source>
        <strain evidence="4">CBS 480.64</strain>
    </source>
</reference>
<dbReference type="Pfam" id="PF23742">
    <property type="entry name" value="VBS_C3G9"/>
    <property type="match status" value="1"/>
</dbReference>
<accession>A0A6A7BWG9</accession>
<keyword evidence="5" id="KW-1185">Reference proteome</keyword>
<evidence type="ECO:0000259" key="3">
    <source>
        <dbReference type="SMART" id="SM00555"/>
    </source>
</evidence>
<name>A0A6A7BWG9_9PEZI</name>
<dbReference type="Proteomes" id="UP000799421">
    <property type="component" value="Unassembled WGS sequence"/>
</dbReference>
<feature type="compositionally biased region" description="Acidic residues" evidence="2">
    <location>
        <begin position="299"/>
        <end position="310"/>
    </location>
</feature>
<evidence type="ECO:0000256" key="1">
    <source>
        <dbReference type="SAM" id="Coils"/>
    </source>
</evidence>
<organism evidence="4 5">
    <name type="scientific">Piedraia hortae CBS 480.64</name>
    <dbReference type="NCBI Taxonomy" id="1314780"/>
    <lineage>
        <taxon>Eukaryota</taxon>
        <taxon>Fungi</taxon>
        <taxon>Dikarya</taxon>
        <taxon>Ascomycota</taxon>
        <taxon>Pezizomycotina</taxon>
        <taxon>Dothideomycetes</taxon>
        <taxon>Dothideomycetidae</taxon>
        <taxon>Capnodiales</taxon>
        <taxon>Piedraiaceae</taxon>
        <taxon>Piedraia</taxon>
    </lineage>
</organism>
<dbReference type="OrthoDB" id="5588096at2759"/>
<dbReference type="GO" id="GO:1902716">
    <property type="term" value="C:cell cortex of growing cell tip"/>
    <property type="evidence" value="ECO:0007669"/>
    <property type="project" value="TreeGrafter"/>
</dbReference>
<dbReference type="PANTHER" id="PTHR21601:SF0">
    <property type="entry name" value="PROTEIN SPA2-RELATED"/>
    <property type="match status" value="1"/>
</dbReference>
<dbReference type="SMART" id="SM00555">
    <property type="entry name" value="GIT"/>
    <property type="match status" value="2"/>
</dbReference>
<dbReference type="GO" id="GO:0005826">
    <property type="term" value="C:actomyosin contractile ring"/>
    <property type="evidence" value="ECO:0007669"/>
    <property type="project" value="TreeGrafter"/>
</dbReference>
<dbReference type="GO" id="GO:0005078">
    <property type="term" value="F:MAP-kinase scaffold activity"/>
    <property type="evidence" value="ECO:0007669"/>
    <property type="project" value="TreeGrafter"/>
</dbReference>
<dbReference type="AlphaFoldDB" id="A0A6A7BWG9"/>
<evidence type="ECO:0000313" key="5">
    <source>
        <dbReference type="Proteomes" id="UP000799421"/>
    </source>
</evidence>
<feature type="region of interest" description="Disordered" evidence="2">
    <location>
        <begin position="1"/>
        <end position="91"/>
    </location>
</feature>
<proteinExistence type="predicted"/>
<feature type="domain" description="GIT Spa2 homology (SHD)" evidence="3">
    <location>
        <begin position="182"/>
        <end position="212"/>
    </location>
</feature>
<dbReference type="InterPro" id="IPR013724">
    <property type="entry name" value="GIT_SHD"/>
</dbReference>
<dbReference type="InterPro" id="IPR056439">
    <property type="entry name" value="VBS_C3G9"/>
</dbReference>
<feature type="coiled-coil region" evidence="1">
    <location>
        <begin position="331"/>
        <end position="559"/>
    </location>
</feature>
<feature type="region of interest" description="Disordered" evidence="2">
    <location>
        <begin position="213"/>
        <end position="310"/>
    </location>
</feature>
<dbReference type="InterPro" id="IPR039892">
    <property type="entry name" value="Spa2/Sph1"/>
</dbReference>